<gene>
    <name evidence="3" type="ORF">PHYPSEUDO_010217</name>
</gene>
<comment type="caution">
    <text evidence="3">The sequence shown here is derived from an EMBL/GenBank/DDBJ whole genome shotgun (WGS) entry which is preliminary data.</text>
</comment>
<name>A0A8T1VE35_9STRA</name>
<keyword evidence="4" id="KW-1185">Reference proteome</keyword>
<evidence type="ECO:0000256" key="1">
    <source>
        <dbReference type="SAM" id="Coils"/>
    </source>
</evidence>
<sequence length="371" mass="41522">MEFYTLNPPNSQFFSDDVIGSVIQRAGTAKRTLEVSDRLASQVVGSEKANSRSRFPKEKYARGALKCPTPSESEGGAEANRSISATDISRGKTTKLNHEATRRNQDTGVLTAHTRHEVVMELILQKQQYQRNLRRARQRRYRQRKDDHLLQLEEDINQIRHEITVLQQRYQAHSAGVLPENNVWKVSLDYFRVFCCGLQKSTGLVDGVCGPCVQQDFVLTAMSANVMHNTGQGTETLLDNWRHLSRMFGDFRLDLGGLTASVEGSVVATTTTKITITERTIQNVFPHVWDSARDPTSPAASVAGKLIGRRIVLQGSVHFEWDEAYGRVTSVLSRSDFLTPMLHVLGNLGDASRVFENALISADFQLRHVPA</sequence>
<evidence type="ECO:0000313" key="4">
    <source>
        <dbReference type="Proteomes" id="UP000694044"/>
    </source>
</evidence>
<organism evidence="3 4">
    <name type="scientific">Phytophthora pseudosyringae</name>
    <dbReference type="NCBI Taxonomy" id="221518"/>
    <lineage>
        <taxon>Eukaryota</taxon>
        <taxon>Sar</taxon>
        <taxon>Stramenopiles</taxon>
        <taxon>Oomycota</taxon>
        <taxon>Peronosporomycetes</taxon>
        <taxon>Peronosporales</taxon>
        <taxon>Peronosporaceae</taxon>
        <taxon>Phytophthora</taxon>
    </lineage>
</organism>
<feature type="coiled-coil region" evidence="1">
    <location>
        <begin position="119"/>
        <end position="169"/>
    </location>
</feature>
<accession>A0A8T1VE35</accession>
<keyword evidence="1" id="KW-0175">Coiled coil</keyword>
<dbReference type="AlphaFoldDB" id="A0A8T1VE35"/>
<dbReference type="OrthoDB" id="102914at2759"/>
<evidence type="ECO:0008006" key="5">
    <source>
        <dbReference type="Google" id="ProtNLM"/>
    </source>
</evidence>
<proteinExistence type="predicted"/>
<dbReference type="EMBL" id="JAGDFM010000430">
    <property type="protein sequence ID" value="KAG7378358.1"/>
    <property type="molecule type" value="Genomic_DNA"/>
</dbReference>
<feature type="region of interest" description="Disordered" evidence="2">
    <location>
        <begin position="45"/>
        <end position="111"/>
    </location>
</feature>
<reference evidence="3" key="1">
    <citation type="submission" date="2021-02" db="EMBL/GenBank/DDBJ databases">
        <authorList>
            <person name="Palmer J.M."/>
        </authorList>
    </citation>
    <scope>NUCLEOTIDE SEQUENCE</scope>
    <source>
        <strain evidence="3">SCRP734</strain>
    </source>
</reference>
<feature type="compositionally biased region" description="Basic and acidic residues" evidence="2">
    <location>
        <begin position="96"/>
        <end position="105"/>
    </location>
</feature>
<evidence type="ECO:0000256" key="2">
    <source>
        <dbReference type="SAM" id="MobiDB-lite"/>
    </source>
</evidence>
<protein>
    <recommendedName>
        <fullName evidence="5">Bzip transcription factor</fullName>
    </recommendedName>
</protein>
<evidence type="ECO:0000313" key="3">
    <source>
        <dbReference type="EMBL" id="KAG7378358.1"/>
    </source>
</evidence>
<dbReference type="Proteomes" id="UP000694044">
    <property type="component" value="Unassembled WGS sequence"/>
</dbReference>